<gene>
    <name evidence="4" type="ORF">HANVADRAFT_5074</name>
</gene>
<dbReference type="GO" id="GO:0045332">
    <property type="term" value="P:phospholipid translocation"/>
    <property type="evidence" value="ECO:0007669"/>
    <property type="project" value="TreeGrafter"/>
</dbReference>
<evidence type="ECO:0000256" key="3">
    <source>
        <dbReference type="SAM" id="MobiDB-lite"/>
    </source>
</evidence>
<dbReference type="Proteomes" id="UP000092321">
    <property type="component" value="Unassembled WGS sequence"/>
</dbReference>
<evidence type="ECO:0000313" key="4">
    <source>
        <dbReference type="EMBL" id="OBA28776.1"/>
    </source>
</evidence>
<evidence type="ECO:0000256" key="2">
    <source>
        <dbReference type="ARBA" id="ARBA00023157"/>
    </source>
</evidence>
<evidence type="ECO:0000256" key="1">
    <source>
        <dbReference type="ARBA" id="ARBA00006196"/>
    </source>
</evidence>
<dbReference type="EMBL" id="LXPE01000002">
    <property type="protein sequence ID" value="OBA28776.1"/>
    <property type="molecule type" value="Genomic_DNA"/>
</dbReference>
<reference evidence="5" key="1">
    <citation type="journal article" date="2016" name="Proc. Natl. Acad. Sci. U.S.A.">
        <title>Comparative genomics of biotechnologically important yeasts.</title>
        <authorList>
            <person name="Riley R."/>
            <person name="Haridas S."/>
            <person name="Wolfe K.H."/>
            <person name="Lopes M.R."/>
            <person name="Hittinger C.T."/>
            <person name="Goeker M."/>
            <person name="Salamov A.A."/>
            <person name="Wisecaver J.H."/>
            <person name="Long T.M."/>
            <person name="Calvey C.H."/>
            <person name="Aerts A.L."/>
            <person name="Barry K.W."/>
            <person name="Choi C."/>
            <person name="Clum A."/>
            <person name="Coughlan A.Y."/>
            <person name="Deshpande S."/>
            <person name="Douglass A.P."/>
            <person name="Hanson S.J."/>
            <person name="Klenk H.-P."/>
            <person name="LaButti K.M."/>
            <person name="Lapidus A."/>
            <person name="Lindquist E.A."/>
            <person name="Lipzen A.M."/>
            <person name="Meier-Kolthoff J.P."/>
            <person name="Ohm R.A."/>
            <person name="Otillar R.P."/>
            <person name="Pangilinan J.L."/>
            <person name="Peng Y."/>
            <person name="Rokas A."/>
            <person name="Rosa C.A."/>
            <person name="Scheuner C."/>
            <person name="Sibirny A.A."/>
            <person name="Slot J.C."/>
            <person name="Stielow J.B."/>
            <person name="Sun H."/>
            <person name="Kurtzman C.P."/>
            <person name="Blackwell M."/>
            <person name="Grigoriev I.V."/>
            <person name="Jeffries T.W."/>
        </authorList>
    </citation>
    <scope>NUCLEOTIDE SEQUENCE [LARGE SCALE GENOMIC DNA]</scope>
    <source>
        <strain evidence="5">NRRL Y-1626</strain>
    </source>
</reference>
<proteinExistence type="inferred from homology"/>
<dbReference type="OrthoDB" id="19091at2759"/>
<protein>
    <submittedName>
        <fullName evidence="4">Uncharacterized protein</fullName>
    </submittedName>
</protein>
<feature type="region of interest" description="Disordered" evidence="3">
    <location>
        <begin position="70"/>
        <end position="89"/>
    </location>
</feature>
<dbReference type="GO" id="GO:1990050">
    <property type="term" value="F:phosphatidic acid transfer activity"/>
    <property type="evidence" value="ECO:0007669"/>
    <property type="project" value="TreeGrafter"/>
</dbReference>
<organism evidence="4 5">
    <name type="scientific">Hanseniaspora valbyensis NRRL Y-1626</name>
    <dbReference type="NCBI Taxonomy" id="766949"/>
    <lineage>
        <taxon>Eukaryota</taxon>
        <taxon>Fungi</taxon>
        <taxon>Dikarya</taxon>
        <taxon>Ascomycota</taxon>
        <taxon>Saccharomycotina</taxon>
        <taxon>Saccharomycetes</taxon>
        <taxon>Saccharomycodales</taxon>
        <taxon>Saccharomycodaceae</taxon>
        <taxon>Hanseniaspora</taxon>
    </lineage>
</organism>
<dbReference type="GO" id="GO:0005758">
    <property type="term" value="C:mitochondrial intermembrane space"/>
    <property type="evidence" value="ECO:0007669"/>
    <property type="project" value="TreeGrafter"/>
</dbReference>
<evidence type="ECO:0000313" key="5">
    <source>
        <dbReference type="Proteomes" id="UP000092321"/>
    </source>
</evidence>
<accession>A0A1B7TJ70</accession>
<dbReference type="GO" id="GO:0005829">
    <property type="term" value="C:cytosol"/>
    <property type="evidence" value="ECO:0007669"/>
    <property type="project" value="TreeGrafter"/>
</dbReference>
<sequence>MDQNPKCIESLSPECTNLRLKYDTCFNDWFKNVFLSNDTNAENKNDKICEFEFVEYQKCLFKSIEDLESKTSKQQEGSSHATALPKGLLDSIKEAEKEIEGFEKN</sequence>
<name>A0A1B7TJ70_9ASCO</name>
<dbReference type="Pfam" id="PF05254">
    <property type="entry name" value="UPF0203"/>
    <property type="match status" value="1"/>
</dbReference>
<dbReference type="InterPro" id="IPR007918">
    <property type="entry name" value="MDM35_apoptosis"/>
</dbReference>
<dbReference type="PANTHER" id="PTHR46403:SF1">
    <property type="entry name" value="TP53-REGULATED INHIBITOR OF APOPTOSIS 1"/>
    <property type="match status" value="1"/>
</dbReference>
<keyword evidence="2" id="KW-1015">Disulfide bond</keyword>
<keyword evidence="5" id="KW-1185">Reference proteome</keyword>
<comment type="similarity">
    <text evidence="1">Belongs to the TRIAP1/MDM35 family.</text>
</comment>
<dbReference type="AlphaFoldDB" id="A0A1B7TJ70"/>
<dbReference type="GO" id="GO:0005634">
    <property type="term" value="C:nucleus"/>
    <property type="evidence" value="ECO:0007669"/>
    <property type="project" value="TreeGrafter"/>
</dbReference>
<comment type="caution">
    <text evidence="4">The sequence shown here is derived from an EMBL/GenBank/DDBJ whole genome shotgun (WGS) entry which is preliminary data.</text>
</comment>
<dbReference type="PANTHER" id="PTHR46403">
    <property type="entry name" value="TP53-REGULATED INHIBITOR OF APOPTOSIS 1"/>
    <property type="match status" value="1"/>
</dbReference>